<dbReference type="EMBL" id="BMVU01000035">
    <property type="protein sequence ID" value="GGX95721.1"/>
    <property type="molecule type" value="Genomic_DNA"/>
</dbReference>
<evidence type="ECO:0000313" key="2">
    <source>
        <dbReference type="EMBL" id="GGX95721.1"/>
    </source>
</evidence>
<reference evidence="2" key="2">
    <citation type="submission" date="2020-09" db="EMBL/GenBank/DDBJ databases">
        <authorList>
            <person name="Sun Q."/>
            <person name="Ohkuma M."/>
        </authorList>
    </citation>
    <scope>NUCLEOTIDE SEQUENCE</scope>
    <source>
        <strain evidence="2">JCM 4790</strain>
    </source>
</reference>
<organism evidence="2 3">
    <name type="scientific">Streptomyces minutiscleroticus</name>
    <dbReference type="NCBI Taxonomy" id="68238"/>
    <lineage>
        <taxon>Bacteria</taxon>
        <taxon>Bacillati</taxon>
        <taxon>Actinomycetota</taxon>
        <taxon>Actinomycetes</taxon>
        <taxon>Kitasatosporales</taxon>
        <taxon>Streptomycetaceae</taxon>
        <taxon>Streptomyces</taxon>
    </lineage>
</organism>
<accession>A0A918NUF8</accession>
<name>A0A918NUF8_9ACTN</name>
<gene>
    <name evidence="2" type="ORF">GCM10010358_56800</name>
</gene>
<reference evidence="2" key="1">
    <citation type="journal article" date="2014" name="Int. J. Syst. Evol. Microbiol.">
        <title>Complete genome sequence of Corynebacterium casei LMG S-19264T (=DSM 44701T), isolated from a smear-ripened cheese.</title>
        <authorList>
            <consortium name="US DOE Joint Genome Institute (JGI-PGF)"/>
            <person name="Walter F."/>
            <person name="Albersmeier A."/>
            <person name="Kalinowski J."/>
            <person name="Ruckert C."/>
        </authorList>
    </citation>
    <scope>NUCLEOTIDE SEQUENCE</scope>
    <source>
        <strain evidence="2">JCM 4790</strain>
    </source>
</reference>
<sequence length="219" mass="23408">MDEDERRALAGHAVGAAVTVHDAVVQPQLAVAHRAQPEAAPRTLPWNVGHRGPSRPPGRPRAAPSPFFQLKTHVPLGMSPESFRRGPGAHKLVRGDCQWRTASWSVRPGSVRGAAGTSGERPRGETGREAGEDDEDDRESRPMPTAVLTDSERTAVQAYLRLLHTVRAALDGPPDSGRPPVMVPPSALAEAEQALAAAGLEGNEDAFFRLLHAWYPGPG</sequence>
<feature type="region of interest" description="Disordered" evidence="1">
    <location>
        <begin position="104"/>
        <end position="147"/>
    </location>
</feature>
<evidence type="ECO:0000256" key="1">
    <source>
        <dbReference type="SAM" id="MobiDB-lite"/>
    </source>
</evidence>
<feature type="compositionally biased region" description="Basic and acidic residues" evidence="1">
    <location>
        <begin position="120"/>
        <end position="130"/>
    </location>
</feature>
<comment type="caution">
    <text evidence="2">The sequence shown here is derived from an EMBL/GenBank/DDBJ whole genome shotgun (WGS) entry which is preliminary data.</text>
</comment>
<proteinExistence type="predicted"/>
<protein>
    <submittedName>
        <fullName evidence="2">Uncharacterized protein</fullName>
    </submittedName>
</protein>
<dbReference type="Proteomes" id="UP000619244">
    <property type="component" value="Unassembled WGS sequence"/>
</dbReference>
<keyword evidence="3" id="KW-1185">Reference proteome</keyword>
<dbReference type="AlphaFoldDB" id="A0A918NUF8"/>
<feature type="region of interest" description="Disordered" evidence="1">
    <location>
        <begin position="33"/>
        <end position="64"/>
    </location>
</feature>
<evidence type="ECO:0000313" key="3">
    <source>
        <dbReference type="Proteomes" id="UP000619244"/>
    </source>
</evidence>